<proteinExistence type="predicted"/>
<dbReference type="EMBL" id="CADCVD010000172">
    <property type="protein sequence ID" value="CAA9458651.1"/>
    <property type="molecule type" value="Genomic_DNA"/>
</dbReference>
<gene>
    <name evidence="1" type="ORF">AVDCRST_MAG37-3412</name>
</gene>
<reference evidence="1" key="1">
    <citation type="submission" date="2020-02" db="EMBL/GenBank/DDBJ databases">
        <authorList>
            <person name="Meier V. D."/>
        </authorList>
    </citation>
    <scope>NUCLEOTIDE SEQUENCE</scope>
    <source>
        <strain evidence="1">AVDCRST_MAG37</strain>
    </source>
</reference>
<sequence>MQELKFYLCLKDDAPLAHGEAPIVFEDAEEAFEALAGDEEAVVAELTTETIISKLEGGGIEELIYKPAYDPPRLVPLKDFARMIAEIEEGVNKPEVRERILKEAVLAELREVLTEMDAEGVVEFDPDTDTYRSIGD</sequence>
<name>A0A6J4QYE4_9ACTN</name>
<protein>
    <submittedName>
        <fullName evidence="1">Uncharacterized protein</fullName>
    </submittedName>
</protein>
<accession>A0A6J4QYE4</accession>
<evidence type="ECO:0000313" key="1">
    <source>
        <dbReference type="EMBL" id="CAA9458651.1"/>
    </source>
</evidence>
<organism evidence="1">
    <name type="scientific">uncultured Rubrobacteraceae bacterium</name>
    <dbReference type="NCBI Taxonomy" id="349277"/>
    <lineage>
        <taxon>Bacteria</taxon>
        <taxon>Bacillati</taxon>
        <taxon>Actinomycetota</taxon>
        <taxon>Rubrobacteria</taxon>
        <taxon>Rubrobacterales</taxon>
        <taxon>Rubrobacteraceae</taxon>
        <taxon>environmental samples</taxon>
    </lineage>
</organism>
<dbReference type="AlphaFoldDB" id="A0A6J4QYE4"/>